<keyword evidence="1" id="KW-1133">Transmembrane helix</keyword>
<feature type="transmembrane region" description="Helical" evidence="1">
    <location>
        <begin position="93"/>
        <end position="118"/>
    </location>
</feature>
<keyword evidence="1" id="KW-0812">Transmembrane</keyword>
<dbReference type="Proteomes" id="UP001057455">
    <property type="component" value="Unassembled WGS sequence"/>
</dbReference>
<protein>
    <submittedName>
        <fullName evidence="2">Carbamoyl phosphate synthase small subunit, putative</fullName>
    </submittedName>
</protein>
<gene>
    <name evidence="2" type="ORF">BaOVIS_000360</name>
</gene>
<reference evidence="2" key="1">
    <citation type="submission" date="2019-12" db="EMBL/GenBank/DDBJ databases">
        <title>Genome sequence of Babesia ovis.</title>
        <authorList>
            <person name="Yamagishi J."/>
            <person name="Sevinc F."/>
            <person name="Xuan X."/>
        </authorList>
    </citation>
    <scope>NUCLEOTIDE SEQUENCE</scope>
    <source>
        <strain evidence="2">Selcuk</strain>
    </source>
</reference>
<feature type="transmembrane region" description="Helical" evidence="1">
    <location>
        <begin position="6"/>
        <end position="25"/>
    </location>
</feature>
<feature type="transmembrane region" description="Helical" evidence="1">
    <location>
        <begin position="177"/>
        <end position="195"/>
    </location>
</feature>
<evidence type="ECO:0000256" key="1">
    <source>
        <dbReference type="SAM" id="Phobius"/>
    </source>
</evidence>
<keyword evidence="3" id="KW-1185">Reference proteome</keyword>
<dbReference type="AlphaFoldDB" id="A0A9W5WTU8"/>
<feature type="transmembrane region" description="Helical" evidence="1">
    <location>
        <begin position="70"/>
        <end position="87"/>
    </location>
</feature>
<sequence>MAIHLIIVPLLTFSGSLGSMIKALAMDSKDEVIASFSAAGNDGPNLDRTKINATRAKTVWKYMAWTKIKFLLNAFAMVTFTAFLLTLDNSPGVLMDLVLMSAYFTVICFATPVHFIYFPAGATFGQKPGDPEVIDYPSVPRLLVLHVLVMMIGWSIGNYVAMLDWDPPYMHFPNCNMLGLCAGHLLSGLLAVVAIRT</sequence>
<proteinExistence type="predicted"/>
<keyword evidence="1" id="KW-0472">Membrane</keyword>
<name>A0A9W5WTU8_BABOV</name>
<evidence type="ECO:0000313" key="3">
    <source>
        <dbReference type="Proteomes" id="UP001057455"/>
    </source>
</evidence>
<feature type="transmembrane region" description="Helical" evidence="1">
    <location>
        <begin position="139"/>
        <end position="157"/>
    </location>
</feature>
<comment type="caution">
    <text evidence="2">The sequence shown here is derived from an EMBL/GenBank/DDBJ whole genome shotgun (WGS) entry which is preliminary data.</text>
</comment>
<accession>A0A9W5WTU8</accession>
<dbReference type="OrthoDB" id="366331at2759"/>
<organism evidence="2 3">
    <name type="scientific">Babesia ovis</name>
    <dbReference type="NCBI Taxonomy" id="5869"/>
    <lineage>
        <taxon>Eukaryota</taxon>
        <taxon>Sar</taxon>
        <taxon>Alveolata</taxon>
        <taxon>Apicomplexa</taxon>
        <taxon>Aconoidasida</taxon>
        <taxon>Piroplasmida</taxon>
        <taxon>Babesiidae</taxon>
        <taxon>Babesia</taxon>
    </lineage>
</organism>
<dbReference type="EMBL" id="BLIY01000001">
    <property type="protein sequence ID" value="GFE52632.1"/>
    <property type="molecule type" value="Genomic_DNA"/>
</dbReference>
<evidence type="ECO:0000313" key="2">
    <source>
        <dbReference type="EMBL" id="GFE52632.1"/>
    </source>
</evidence>